<dbReference type="Pfam" id="PF20414">
    <property type="entry name" value="DUF6698"/>
    <property type="match status" value="1"/>
</dbReference>
<feature type="compositionally biased region" description="Acidic residues" evidence="2">
    <location>
        <begin position="442"/>
        <end position="451"/>
    </location>
</feature>
<keyword evidence="1" id="KW-0175">Coiled coil</keyword>
<dbReference type="Proteomes" id="UP001175228">
    <property type="component" value="Unassembled WGS sequence"/>
</dbReference>
<evidence type="ECO:0000313" key="3">
    <source>
        <dbReference type="EMBL" id="KAK0492652.1"/>
    </source>
</evidence>
<dbReference type="AlphaFoldDB" id="A0AA39PXY4"/>
<feature type="compositionally biased region" description="Polar residues" evidence="2">
    <location>
        <begin position="528"/>
        <end position="546"/>
    </location>
</feature>
<dbReference type="InterPro" id="IPR046521">
    <property type="entry name" value="DUF6698"/>
</dbReference>
<gene>
    <name evidence="3" type="ORF">EDD18DRAFT_1108662</name>
</gene>
<feature type="compositionally biased region" description="Acidic residues" evidence="2">
    <location>
        <begin position="394"/>
        <end position="411"/>
    </location>
</feature>
<feature type="compositionally biased region" description="Basic residues" evidence="2">
    <location>
        <begin position="559"/>
        <end position="569"/>
    </location>
</feature>
<sequence>MSVPPVVPATPNLNTIPSDELAETLKNLQLQNQALLQENRTLKATHVPQRKTKAAVLEEAPDSDGEGILNSKDIQRLQWAGRSLIVFCYVWWDRLAVFGHNRDQCKEELDLLHAQLSEWNALSKEQQSRIEDYKKKKMMTESRVNFLRVVEALYEEVPEIYHDLIKSDYEELTSARLSLAQMKTGASRIRSTSVFNMKKSADLIYEDIVPIEVFANGNDCSTDLCCLSLLGYDSTRKRYAQCPNLLFPEGKAFKNGPALFWSSALVKILSHVLLGGSSLTTGKKTRSTNAVLWGKSAITPGAIAFAAIVARFLLTSDKSFTETGESTSIPYAADCRFYIKTIEATLNLTSTMKTLEYFDRNLFLPKRNVRGLVVASTEEASDEEEETILRGLCEPEEDRETEVAFSDEESAADATLLSPQLTLRAPTATSGTSIASNYVDVSSDDNDADDDNNVHNNNNISDDNDDDDDDDNDNDEIMVNGTPPNTPIKSNAVMAKTARLQVPTMHTKTVTFALPGTDTVKPVENTPQGALNDGSTVAHSGTQGSMVTRGGIRGGTRGRGGKAGKHQGQKKATGNVQNAPRGWNLRSRGAASTLAVNSLEQLDETIEDDTEYTFVPPM</sequence>
<organism evidence="3 4">
    <name type="scientific">Armillaria luteobubalina</name>
    <dbReference type="NCBI Taxonomy" id="153913"/>
    <lineage>
        <taxon>Eukaryota</taxon>
        <taxon>Fungi</taxon>
        <taxon>Dikarya</taxon>
        <taxon>Basidiomycota</taxon>
        <taxon>Agaricomycotina</taxon>
        <taxon>Agaricomycetes</taxon>
        <taxon>Agaricomycetidae</taxon>
        <taxon>Agaricales</taxon>
        <taxon>Marasmiineae</taxon>
        <taxon>Physalacriaceae</taxon>
        <taxon>Armillaria</taxon>
    </lineage>
</organism>
<comment type="caution">
    <text evidence="3">The sequence shown here is derived from an EMBL/GenBank/DDBJ whole genome shotgun (WGS) entry which is preliminary data.</text>
</comment>
<accession>A0AA39PXY4</accession>
<reference evidence="3" key="1">
    <citation type="submission" date="2023-06" db="EMBL/GenBank/DDBJ databases">
        <authorList>
            <consortium name="Lawrence Berkeley National Laboratory"/>
            <person name="Ahrendt S."/>
            <person name="Sahu N."/>
            <person name="Indic B."/>
            <person name="Wong-Bajracharya J."/>
            <person name="Merenyi Z."/>
            <person name="Ke H.-M."/>
            <person name="Monk M."/>
            <person name="Kocsube S."/>
            <person name="Drula E."/>
            <person name="Lipzen A."/>
            <person name="Balint B."/>
            <person name="Henrissat B."/>
            <person name="Andreopoulos B."/>
            <person name="Martin F.M."/>
            <person name="Harder C.B."/>
            <person name="Rigling D."/>
            <person name="Ford K.L."/>
            <person name="Foster G.D."/>
            <person name="Pangilinan J."/>
            <person name="Papanicolaou A."/>
            <person name="Barry K."/>
            <person name="LaButti K."/>
            <person name="Viragh M."/>
            <person name="Koriabine M."/>
            <person name="Yan M."/>
            <person name="Riley R."/>
            <person name="Champramary S."/>
            <person name="Plett K.L."/>
            <person name="Tsai I.J."/>
            <person name="Slot J."/>
            <person name="Sipos G."/>
            <person name="Plett J."/>
            <person name="Nagy L.G."/>
            <person name="Grigoriev I.V."/>
        </authorList>
    </citation>
    <scope>NUCLEOTIDE SEQUENCE</scope>
    <source>
        <strain evidence="3">HWK02</strain>
    </source>
</reference>
<feature type="region of interest" description="Disordered" evidence="2">
    <location>
        <begin position="436"/>
        <end position="491"/>
    </location>
</feature>
<feature type="region of interest" description="Disordered" evidence="2">
    <location>
        <begin position="528"/>
        <end position="581"/>
    </location>
</feature>
<feature type="compositionally biased region" description="Acidic residues" evidence="2">
    <location>
        <begin position="462"/>
        <end position="476"/>
    </location>
</feature>
<evidence type="ECO:0000256" key="1">
    <source>
        <dbReference type="SAM" id="Coils"/>
    </source>
</evidence>
<name>A0AA39PXY4_9AGAR</name>
<protein>
    <submittedName>
        <fullName evidence="3">Uncharacterized protein</fullName>
    </submittedName>
</protein>
<evidence type="ECO:0000256" key="2">
    <source>
        <dbReference type="SAM" id="MobiDB-lite"/>
    </source>
</evidence>
<evidence type="ECO:0000313" key="4">
    <source>
        <dbReference type="Proteomes" id="UP001175228"/>
    </source>
</evidence>
<feature type="coiled-coil region" evidence="1">
    <location>
        <begin position="18"/>
        <end position="45"/>
    </location>
</feature>
<keyword evidence="4" id="KW-1185">Reference proteome</keyword>
<proteinExistence type="predicted"/>
<dbReference type="EMBL" id="JAUEPU010000028">
    <property type="protein sequence ID" value="KAK0492652.1"/>
    <property type="molecule type" value="Genomic_DNA"/>
</dbReference>
<feature type="region of interest" description="Disordered" evidence="2">
    <location>
        <begin position="393"/>
        <end position="418"/>
    </location>
</feature>